<proteinExistence type="predicted"/>
<dbReference type="InterPro" id="IPR000210">
    <property type="entry name" value="BTB/POZ_dom"/>
</dbReference>
<dbReference type="InterPro" id="IPR011333">
    <property type="entry name" value="SKP1/BTB/POZ_sf"/>
</dbReference>
<dbReference type="SMART" id="SM00225">
    <property type="entry name" value="BTB"/>
    <property type="match status" value="2"/>
</dbReference>
<dbReference type="Pfam" id="PF00651">
    <property type="entry name" value="BTB"/>
    <property type="match status" value="1"/>
</dbReference>
<keyword evidence="3" id="KW-1185">Reference proteome</keyword>
<gene>
    <name evidence="2" type="ORF">PHLGIDRAFT_44072</name>
</gene>
<dbReference type="SUPFAM" id="SSF54695">
    <property type="entry name" value="POZ domain"/>
    <property type="match status" value="1"/>
</dbReference>
<evidence type="ECO:0000259" key="1">
    <source>
        <dbReference type="PROSITE" id="PS50097"/>
    </source>
</evidence>
<feature type="non-terminal residue" evidence="2">
    <location>
        <position position="1"/>
    </location>
</feature>
<dbReference type="HOGENOM" id="CLU_034203_2_0_1"/>
<name>A0A0C3NLQ4_PHLG1</name>
<dbReference type="AlphaFoldDB" id="A0A0C3NLQ4"/>
<evidence type="ECO:0000313" key="3">
    <source>
        <dbReference type="Proteomes" id="UP000053257"/>
    </source>
</evidence>
<dbReference type="Proteomes" id="UP000053257">
    <property type="component" value="Unassembled WGS sequence"/>
</dbReference>
<accession>A0A0C3NLQ4</accession>
<protein>
    <recommendedName>
        <fullName evidence="1">BTB domain-containing protein</fullName>
    </recommendedName>
</protein>
<dbReference type="OrthoDB" id="3164835at2759"/>
<dbReference type="Gene3D" id="3.30.710.10">
    <property type="entry name" value="Potassium Channel Kv1.1, Chain A"/>
    <property type="match status" value="1"/>
</dbReference>
<dbReference type="CDD" id="cd18186">
    <property type="entry name" value="BTB_POZ_ZBTB_KLHL-like"/>
    <property type="match status" value="1"/>
</dbReference>
<feature type="domain" description="BTB" evidence="1">
    <location>
        <begin position="13"/>
        <end position="77"/>
    </location>
</feature>
<dbReference type="STRING" id="745531.A0A0C3NLQ4"/>
<evidence type="ECO:0000313" key="2">
    <source>
        <dbReference type="EMBL" id="KIP05964.1"/>
    </source>
</evidence>
<sequence length="363" mass="39885">SAADEPFDDTSLADIVIRTSDNFEFFLMKGVLIIASPFFRDMFSISQPAKEAISMELERIPISESRDTFDPLMRLCYPVKDPVIANIALLEKVLEAAMKYQLLVAIDILKTALRNFITDIPLGVYAVACRLELEEEAHMAAAQWKSLAIYTAGMATITSGAYYRLVEYVRGKNITSFIAAPLTTIFSAPPFEPAFSRNVVDADVILLSSDNIRFPVHATVLRVAGAGSLLSHTPQHNSSGPAEIQLEIVSSTLNALIELCYPFSSFKPTMLRQARAIFDAATMYNIPSVAAAAKHLILGFTNTHPLSVYLIASIKGWQDEATSAARKTAVCGISGEYVPEMEEASAAAYYRLLEFHHRTFVAI</sequence>
<reference evidence="2 3" key="1">
    <citation type="journal article" date="2014" name="PLoS Genet.">
        <title>Analysis of the Phlebiopsis gigantea genome, transcriptome and secretome provides insight into its pioneer colonization strategies of wood.</title>
        <authorList>
            <person name="Hori C."/>
            <person name="Ishida T."/>
            <person name="Igarashi K."/>
            <person name="Samejima M."/>
            <person name="Suzuki H."/>
            <person name="Master E."/>
            <person name="Ferreira P."/>
            <person name="Ruiz-Duenas F.J."/>
            <person name="Held B."/>
            <person name="Canessa P."/>
            <person name="Larrondo L.F."/>
            <person name="Schmoll M."/>
            <person name="Druzhinina I.S."/>
            <person name="Kubicek C.P."/>
            <person name="Gaskell J.A."/>
            <person name="Kersten P."/>
            <person name="St John F."/>
            <person name="Glasner J."/>
            <person name="Sabat G."/>
            <person name="Splinter BonDurant S."/>
            <person name="Syed K."/>
            <person name="Yadav J."/>
            <person name="Mgbeahuruike A.C."/>
            <person name="Kovalchuk A."/>
            <person name="Asiegbu F.O."/>
            <person name="Lackner G."/>
            <person name="Hoffmeister D."/>
            <person name="Rencoret J."/>
            <person name="Gutierrez A."/>
            <person name="Sun H."/>
            <person name="Lindquist E."/>
            <person name="Barry K."/>
            <person name="Riley R."/>
            <person name="Grigoriev I.V."/>
            <person name="Henrissat B."/>
            <person name="Kues U."/>
            <person name="Berka R.M."/>
            <person name="Martinez A.T."/>
            <person name="Covert S.F."/>
            <person name="Blanchette R.A."/>
            <person name="Cullen D."/>
        </authorList>
    </citation>
    <scope>NUCLEOTIDE SEQUENCE [LARGE SCALE GENOMIC DNA]</scope>
    <source>
        <strain evidence="2 3">11061_1 CR5-6</strain>
    </source>
</reference>
<dbReference type="EMBL" id="KN840529">
    <property type="protein sequence ID" value="KIP05964.1"/>
    <property type="molecule type" value="Genomic_DNA"/>
</dbReference>
<feature type="non-terminal residue" evidence="2">
    <location>
        <position position="363"/>
    </location>
</feature>
<organism evidence="2 3">
    <name type="scientific">Phlebiopsis gigantea (strain 11061_1 CR5-6)</name>
    <name type="common">White-rot fungus</name>
    <name type="synonym">Peniophora gigantea</name>
    <dbReference type="NCBI Taxonomy" id="745531"/>
    <lineage>
        <taxon>Eukaryota</taxon>
        <taxon>Fungi</taxon>
        <taxon>Dikarya</taxon>
        <taxon>Basidiomycota</taxon>
        <taxon>Agaricomycotina</taxon>
        <taxon>Agaricomycetes</taxon>
        <taxon>Polyporales</taxon>
        <taxon>Phanerochaetaceae</taxon>
        <taxon>Phlebiopsis</taxon>
    </lineage>
</organism>
<dbReference type="PROSITE" id="PS50097">
    <property type="entry name" value="BTB"/>
    <property type="match status" value="1"/>
</dbReference>